<evidence type="ECO:0000313" key="3">
    <source>
        <dbReference type="EMBL" id="CAL4106926.1"/>
    </source>
</evidence>
<dbReference type="PANTHER" id="PTHR37984">
    <property type="entry name" value="PROTEIN CBG26694"/>
    <property type="match status" value="1"/>
</dbReference>
<keyword evidence="4" id="KW-1185">Reference proteome</keyword>
<comment type="caution">
    <text evidence="3">The sequence shown here is derived from an EMBL/GenBank/DDBJ whole genome shotgun (WGS) entry which is preliminary data.</text>
</comment>
<feature type="domain" description="Integrase zinc-binding" evidence="2">
    <location>
        <begin position="300"/>
        <end position="355"/>
    </location>
</feature>
<accession>A0AAV2R069</accession>
<name>A0AAV2R069_MEGNR</name>
<dbReference type="EC" id="2.7.7.49" evidence="1"/>
<protein>
    <recommendedName>
        <fullName evidence="1">RNA-directed DNA polymerase</fullName>
        <ecNumber evidence="1">2.7.7.49</ecNumber>
    </recommendedName>
</protein>
<dbReference type="PANTHER" id="PTHR37984:SF5">
    <property type="entry name" value="PROTEIN NYNRIN-LIKE"/>
    <property type="match status" value="1"/>
</dbReference>
<feature type="non-terminal residue" evidence="3">
    <location>
        <position position="373"/>
    </location>
</feature>
<gene>
    <name evidence="3" type="ORF">MNOR_LOCUS18443</name>
</gene>
<dbReference type="Pfam" id="PF17921">
    <property type="entry name" value="Integrase_H2C2"/>
    <property type="match status" value="2"/>
</dbReference>
<dbReference type="GO" id="GO:0003964">
    <property type="term" value="F:RNA-directed DNA polymerase activity"/>
    <property type="evidence" value="ECO:0007669"/>
    <property type="project" value="UniProtKB-EC"/>
</dbReference>
<sequence length="373" mass="42858">MDDGTLQLAPNAAQVIMLPPGIKLPQQGLQILKPNQQGMLAPGTWLKLAPQPVIKQETKYRPLMPRQILPNPEQGIEVNSAQSNAATCKREAYNTEEEDGMEAGFKRLHTVKKYKETGEIPSNLSKRRIQNLRDYASCFHLINGVLYYIGTNKTEKRLVIMTAELRDQVLGESHDDPGGSGHHGIRSTMNKVSKTYYWRTMAMDVDHWVKSCPVCQKKTPKKIKKDSTFGPRIETPEEYARKMRAIEMYHRTQNIPAEFMVRSKKQGFQRFAQSFDIIDDVFCFVGPKGDEKRVVLPTLSVQRQVFYKCHVDPTTECHYTMEKTLKKIRSNYFFKKLKAKVTNWVKECPQCQRSNLKIPNSGDFFDLHQGTLE</sequence>
<evidence type="ECO:0000259" key="2">
    <source>
        <dbReference type="Pfam" id="PF17921"/>
    </source>
</evidence>
<dbReference type="InterPro" id="IPR050951">
    <property type="entry name" value="Retrovirus_Pol_polyprotein"/>
</dbReference>
<proteinExistence type="predicted"/>
<dbReference type="Gene3D" id="1.10.340.70">
    <property type="match status" value="2"/>
</dbReference>
<dbReference type="Proteomes" id="UP001497623">
    <property type="component" value="Unassembled WGS sequence"/>
</dbReference>
<organism evidence="3 4">
    <name type="scientific">Meganyctiphanes norvegica</name>
    <name type="common">Northern krill</name>
    <name type="synonym">Thysanopoda norvegica</name>
    <dbReference type="NCBI Taxonomy" id="48144"/>
    <lineage>
        <taxon>Eukaryota</taxon>
        <taxon>Metazoa</taxon>
        <taxon>Ecdysozoa</taxon>
        <taxon>Arthropoda</taxon>
        <taxon>Crustacea</taxon>
        <taxon>Multicrustacea</taxon>
        <taxon>Malacostraca</taxon>
        <taxon>Eumalacostraca</taxon>
        <taxon>Eucarida</taxon>
        <taxon>Euphausiacea</taxon>
        <taxon>Euphausiidae</taxon>
        <taxon>Meganyctiphanes</taxon>
    </lineage>
</organism>
<dbReference type="InterPro" id="IPR041588">
    <property type="entry name" value="Integrase_H2C2"/>
</dbReference>
<dbReference type="AlphaFoldDB" id="A0AAV2R069"/>
<feature type="domain" description="Integrase zinc-binding" evidence="2">
    <location>
        <begin position="163"/>
        <end position="220"/>
    </location>
</feature>
<reference evidence="3 4" key="1">
    <citation type="submission" date="2024-05" db="EMBL/GenBank/DDBJ databases">
        <authorList>
            <person name="Wallberg A."/>
        </authorList>
    </citation>
    <scope>NUCLEOTIDE SEQUENCE [LARGE SCALE GENOMIC DNA]</scope>
</reference>
<dbReference type="EMBL" id="CAXKWB010013193">
    <property type="protein sequence ID" value="CAL4106926.1"/>
    <property type="molecule type" value="Genomic_DNA"/>
</dbReference>
<evidence type="ECO:0000256" key="1">
    <source>
        <dbReference type="ARBA" id="ARBA00012493"/>
    </source>
</evidence>
<evidence type="ECO:0000313" key="4">
    <source>
        <dbReference type="Proteomes" id="UP001497623"/>
    </source>
</evidence>
<dbReference type="FunFam" id="1.10.340.70:FF:000001">
    <property type="entry name" value="Retrovirus-related Pol polyprotein from transposon gypsy-like Protein"/>
    <property type="match status" value="1"/>
</dbReference>